<dbReference type="EMBL" id="GGEC01085726">
    <property type="protein sequence ID" value="MBX66210.1"/>
    <property type="molecule type" value="Transcribed_RNA"/>
</dbReference>
<reference evidence="1" key="1">
    <citation type="submission" date="2018-02" db="EMBL/GenBank/DDBJ databases">
        <title>Rhizophora mucronata_Transcriptome.</title>
        <authorList>
            <person name="Meera S.P."/>
            <person name="Sreeshan A."/>
            <person name="Augustine A."/>
        </authorList>
    </citation>
    <scope>NUCLEOTIDE SEQUENCE</scope>
    <source>
        <tissue evidence="1">Leaf</tissue>
    </source>
</reference>
<accession>A0A2P2QGR2</accession>
<evidence type="ECO:0000313" key="1">
    <source>
        <dbReference type="EMBL" id="MBX66210.1"/>
    </source>
</evidence>
<dbReference type="PROSITE" id="PS51257">
    <property type="entry name" value="PROKAR_LIPOPROTEIN"/>
    <property type="match status" value="1"/>
</dbReference>
<dbReference type="AlphaFoldDB" id="A0A2P2QGR2"/>
<protein>
    <submittedName>
        <fullName evidence="1">Uncharacterized protein</fullName>
    </submittedName>
</protein>
<proteinExistence type="predicted"/>
<name>A0A2P2QGR2_RHIMU</name>
<sequence>MRSEQYQTLKFVKFAGAPPLTTPFWLSSCLFMEDKDH</sequence>
<organism evidence="1">
    <name type="scientific">Rhizophora mucronata</name>
    <name type="common">Asiatic mangrove</name>
    <dbReference type="NCBI Taxonomy" id="61149"/>
    <lineage>
        <taxon>Eukaryota</taxon>
        <taxon>Viridiplantae</taxon>
        <taxon>Streptophyta</taxon>
        <taxon>Embryophyta</taxon>
        <taxon>Tracheophyta</taxon>
        <taxon>Spermatophyta</taxon>
        <taxon>Magnoliopsida</taxon>
        <taxon>eudicotyledons</taxon>
        <taxon>Gunneridae</taxon>
        <taxon>Pentapetalae</taxon>
        <taxon>rosids</taxon>
        <taxon>fabids</taxon>
        <taxon>Malpighiales</taxon>
        <taxon>Rhizophoraceae</taxon>
        <taxon>Rhizophora</taxon>
    </lineage>
</organism>